<organism evidence="5 6">
    <name type="scientific">Haematococcus lacustris</name>
    <name type="common">Green alga</name>
    <name type="synonym">Haematococcus pluvialis</name>
    <dbReference type="NCBI Taxonomy" id="44745"/>
    <lineage>
        <taxon>Eukaryota</taxon>
        <taxon>Viridiplantae</taxon>
        <taxon>Chlorophyta</taxon>
        <taxon>core chlorophytes</taxon>
        <taxon>Chlorophyceae</taxon>
        <taxon>CS clade</taxon>
        <taxon>Chlamydomonadales</taxon>
        <taxon>Haematococcaceae</taxon>
        <taxon>Haematococcus</taxon>
    </lineage>
</organism>
<dbReference type="InterPro" id="IPR036282">
    <property type="entry name" value="Glutathione-S-Trfase_C_sf"/>
</dbReference>
<dbReference type="SUPFAM" id="SSF47616">
    <property type="entry name" value="GST C-terminal domain-like"/>
    <property type="match status" value="1"/>
</dbReference>
<keyword evidence="1 3" id="KW-0820">tRNA-binding</keyword>
<sequence>MDDKLAKINDHLASRTFLVGNDLTLADLVVFGVTHAATVGRHPNADALYVEEIDVGESAPRQIISGLVKFVPEEAMRGLRVLVVCNLKPAKMREVMSFGMVLCASNETHDQVVPVAVPEGVPNGERCIVEGYEAAPLEEVNPKKKILERLFPDMKTNSEGVPCYKGAVFKTSKGPVTSPLPDAWVK</sequence>
<dbReference type="PANTHER" id="PTHR11586:SF33">
    <property type="entry name" value="AMINOACYL TRNA SYNTHASE COMPLEX-INTERACTING MULTIFUNCTIONAL PROTEIN 1"/>
    <property type="match status" value="1"/>
</dbReference>
<dbReference type="Pfam" id="PF01588">
    <property type="entry name" value="tRNA_bind"/>
    <property type="match status" value="1"/>
</dbReference>
<evidence type="ECO:0000256" key="3">
    <source>
        <dbReference type="PROSITE-ProRule" id="PRU00209"/>
    </source>
</evidence>
<dbReference type="PROSITE" id="PS50886">
    <property type="entry name" value="TRBD"/>
    <property type="match status" value="1"/>
</dbReference>
<keyword evidence="6" id="KW-1185">Reference proteome</keyword>
<evidence type="ECO:0000259" key="4">
    <source>
        <dbReference type="PROSITE" id="PS50886"/>
    </source>
</evidence>
<dbReference type="InterPro" id="IPR012340">
    <property type="entry name" value="NA-bd_OB-fold"/>
</dbReference>
<dbReference type="InterPro" id="IPR002547">
    <property type="entry name" value="tRNA-bd_dom"/>
</dbReference>
<dbReference type="PANTHER" id="PTHR11586">
    <property type="entry name" value="TRNA-AMINOACYLATION COFACTOR ARC1 FAMILY MEMBER"/>
    <property type="match status" value="1"/>
</dbReference>
<dbReference type="GO" id="GO:0000049">
    <property type="term" value="F:tRNA binding"/>
    <property type="evidence" value="ECO:0007669"/>
    <property type="project" value="UniProtKB-UniRule"/>
</dbReference>
<keyword evidence="2 3" id="KW-0694">RNA-binding</keyword>
<evidence type="ECO:0000313" key="5">
    <source>
        <dbReference type="EMBL" id="GFH06618.1"/>
    </source>
</evidence>
<evidence type="ECO:0000313" key="6">
    <source>
        <dbReference type="Proteomes" id="UP000485058"/>
    </source>
</evidence>
<dbReference type="InterPro" id="IPR004046">
    <property type="entry name" value="GST_C"/>
</dbReference>
<protein>
    <submittedName>
        <fullName evidence="5">tRNA-binding domain-containing protein</fullName>
    </submittedName>
</protein>
<feature type="domain" description="TRNA-binding" evidence="4">
    <location>
        <begin position="25"/>
        <end position="128"/>
    </location>
</feature>
<evidence type="ECO:0000256" key="2">
    <source>
        <dbReference type="ARBA" id="ARBA00022884"/>
    </source>
</evidence>
<comment type="caution">
    <text evidence="5">The sequence shown here is derived from an EMBL/GenBank/DDBJ whole genome shotgun (WGS) entry which is preliminary data.</text>
</comment>
<name>A0A699YFJ3_HAELA</name>
<evidence type="ECO:0000256" key="1">
    <source>
        <dbReference type="ARBA" id="ARBA00022555"/>
    </source>
</evidence>
<proteinExistence type="predicted"/>
<dbReference type="AlphaFoldDB" id="A0A699YFJ3"/>
<dbReference type="InterPro" id="IPR051270">
    <property type="entry name" value="Tyrosine-tRNA_ligase_regulator"/>
</dbReference>
<dbReference type="Pfam" id="PF00043">
    <property type="entry name" value="GST_C"/>
    <property type="match status" value="1"/>
</dbReference>
<dbReference type="Proteomes" id="UP000485058">
    <property type="component" value="Unassembled WGS sequence"/>
</dbReference>
<dbReference type="SUPFAM" id="SSF50249">
    <property type="entry name" value="Nucleic acid-binding proteins"/>
    <property type="match status" value="1"/>
</dbReference>
<dbReference type="Gene3D" id="2.40.50.140">
    <property type="entry name" value="Nucleic acid-binding proteins"/>
    <property type="match status" value="1"/>
</dbReference>
<dbReference type="EMBL" id="BLLF01000047">
    <property type="protein sequence ID" value="GFH06618.1"/>
    <property type="molecule type" value="Genomic_DNA"/>
</dbReference>
<accession>A0A699YFJ3</accession>
<feature type="non-terminal residue" evidence="5">
    <location>
        <position position="1"/>
    </location>
</feature>
<gene>
    <name evidence="5" type="ORF">HaLaN_01278</name>
</gene>
<reference evidence="5 6" key="1">
    <citation type="submission" date="2020-02" db="EMBL/GenBank/DDBJ databases">
        <title>Draft genome sequence of Haematococcus lacustris strain NIES-144.</title>
        <authorList>
            <person name="Morimoto D."/>
            <person name="Nakagawa S."/>
            <person name="Yoshida T."/>
            <person name="Sawayama S."/>
        </authorList>
    </citation>
    <scope>NUCLEOTIDE SEQUENCE [LARGE SCALE GENOMIC DNA]</scope>
    <source>
        <strain evidence="5 6">NIES-144</strain>
    </source>
</reference>